<evidence type="ECO:0000256" key="1">
    <source>
        <dbReference type="SAM" id="MobiDB-lite"/>
    </source>
</evidence>
<sequence>MDVVVCLDELHREISGGDAGDQSATPAAVARQNLLLDCYLAAGVLTSVMSSRTATRSPVSSADGGAGRAFGSRAPCGFSRGSGWRGSGRSAGTRS</sequence>
<accession>A0ABU8TYD7</accession>
<proteinExistence type="predicted"/>
<evidence type="ECO:0000313" key="2">
    <source>
        <dbReference type="EMBL" id="MEJ8640633.1"/>
    </source>
</evidence>
<reference evidence="2 3" key="1">
    <citation type="submission" date="2024-03" db="EMBL/GenBank/DDBJ databases">
        <title>Novel Streptomyces species of biotechnological and ecological value are a feature of Machair soil.</title>
        <authorList>
            <person name="Prole J.R."/>
            <person name="Goodfellow M."/>
            <person name="Allenby N."/>
            <person name="Ward A.C."/>
        </authorList>
    </citation>
    <scope>NUCLEOTIDE SEQUENCE [LARGE SCALE GENOMIC DNA]</scope>
    <source>
        <strain evidence="2 3">MS1.HAVA.3</strain>
    </source>
</reference>
<evidence type="ECO:0000313" key="3">
    <source>
        <dbReference type="Proteomes" id="UP001382904"/>
    </source>
</evidence>
<dbReference type="Proteomes" id="UP001382904">
    <property type="component" value="Unassembled WGS sequence"/>
</dbReference>
<comment type="caution">
    <text evidence="2">The sequence shown here is derived from an EMBL/GenBank/DDBJ whole genome shotgun (WGS) entry which is preliminary data.</text>
</comment>
<organism evidence="2 3">
    <name type="scientific">Streptomyces caledonius</name>
    <dbReference type="NCBI Taxonomy" id="3134107"/>
    <lineage>
        <taxon>Bacteria</taxon>
        <taxon>Bacillati</taxon>
        <taxon>Actinomycetota</taxon>
        <taxon>Actinomycetes</taxon>
        <taxon>Kitasatosporales</taxon>
        <taxon>Streptomycetaceae</taxon>
        <taxon>Streptomyces</taxon>
    </lineage>
</organism>
<protein>
    <submittedName>
        <fullName evidence="2">Uncharacterized protein</fullName>
    </submittedName>
</protein>
<feature type="region of interest" description="Disordered" evidence="1">
    <location>
        <begin position="51"/>
        <end position="95"/>
    </location>
</feature>
<keyword evidence="3" id="KW-1185">Reference proteome</keyword>
<gene>
    <name evidence="2" type="ORF">WKI68_02610</name>
</gene>
<feature type="compositionally biased region" description="Polar residues" evidence="1">
    <location>
        <begin position="51"/>
        <end position="60"/>
    </location>
</feature>
<dbReference type="EMBL" id="JBBKAM010000002">
    <property type="protein sequence ID" value="MEJ8640633.1"/>
    <property type="molecule type" value="Genomic_DNA"/>
</dbReference>
<feature type="compositionally biased region" description="Low complexity" evidence="1">
    <location>
        <begin position="77"/>
        <end position="95"/>
    </location>
</feature>
<name>A0ABU8TYD7_9ACTN</name>